<keyword evidence="4" id="KW-0804">Transcription</keyword>
<dbReference type="EMBL" id="QLUW01000001">
    <property type="protein sequence ID" value="RAP78464.1"/>
    <property type="molecule type" value="Genomic_DNA"/>
</dbReference>
<dbReference type="PANTHER" id="PTHR30419">
    <property type="entry name" value="HTH-TYPE TRANSCRIPTIONAL REGULATOR YBHD"/>
    <property type="match status" value="1"/>
</dbReference>
<dbReference type="PRINTS" id="PR00039">
    <property type="entry name" value="HTHLYSR"/>
</dbReference>
<dbReference type="CDD" id="cd05466">
    <property type="entry name" value="PBP2_LTTR_substrate"/>
    <property type="match status" value="1"/>
</dbReference>
<dbReference type="InterPro" id="IPR005119">
    <property type="entry name" value="LysR_subst-bd"/>
</dbReference>
<evidence type="ECO:0000313" key="6">
    <source>
        <dbReference type="EMBL" id="RAP78464.1"/>
    </source>
</evidence>
<keyword evidence="2" id="KW-0805">Transcription regulation</keyword>
<keyword evidence="3" id="KW-0238">DNA-binding</keyword>
<dbReference type="Gene3D" id="3.40.190.290">
    <property type="match status" value="1"/>
</dbReference>
<comment type="similarity">
    <text evidence="1">Belongs to the LysR transcriptional regulatory family.</text>
</comment>
<dbReference type="InterPro" id="IPR036388">
    <property type="entry name" value="WH-like_DNA-bd_sf"/>
</dbReference>
<accession>A0A328UDP9</accession>
<name>A0A328UDP9_9BACL</name>
<dbReference type="GO" id="GO:0003700">
    <property type="term" value="F:DNA-binding transcription factor activity"/>
    <property type="evidence" value="ECO:0007669"/>
    <property type="project" value="InterPro"/>
</dbReference>
<dbReference type="SUPFAM" id="SSF53850">
    <property type="entry name" value="Periplasmic binding protein-like II"/>
    <property type="match status" value="1"/>
</dbReference>
<comment type="caution">
    <text evidence="6">The sequence shown here is derived from an EMBL/GenBank/DDBJ whole genome shotgun (WGS) entry which is preliminary data.</text>
</comment>
<feature type="domain" description="HTH lysR-type" evidence="5">
    <location>
        <begin position="1"/>
        <end position="58"/>
    </location>
</feature>
<dbReference type="Pfam" id="PF03466">
    <property type="entry name" value="LysR_substrate"/>
    <property type="match status" value="1"/>
</dbReference>
<dbReference type="SUPFAM" id="SSF46785">
    <property type="entry name" value="Winged helix' DNA-binding domain"/>
    <property type="match status" value="1"/>
</dbReference>
<dbReference type="Pfam" id="PF00126">
    <property type="entry name" value="HTH_1"/>
    <property type="match status" value="1"/>
</dbReference>
<organism evidence="6 7">
    <name type="scientific">Paenibacillus montanisoli</name>
    <dbReference type="NCBI Taxonomy" id="2081970"/>
    <lineage>
        <taxon>Bacteria</taxon>
        <taxon>Bacillati</taxon>
        <taxon>Bacillota</taxon>
        <taxon>Bacilli</taxon>
        <taxon>Bacillales</taxon>
        <taxon>Paenibacillaceae</taxon>
        <taxon>Paenibacillus</taxon>
    </lineage>
</organism>
<dbReference type="PANTHER" id="PTHR30419:SF28">
    <property type="entry name" value="HTH-TYPE TRANSCRIPTIONAL REGULATOR BSDA"/>
    <property type="match status" value="1"/>
</dbReference>
<keyword evidence="7" id="KW-1185">Reference proteome</keyword>
<dbReference type="RefSeq" id="WP_112881587.1">
    <property type="nucleotide sequence ID" value="NZ_QLUW01000001.1"/>
</dbReference>
<dbReference type="InterPro" id="IPR050950">
    <property type="entry name" value="HTH-type_LysR_regulators"/>
</dbReference>
<evidence type="ECO:0000256" key="1">
    <source>
        <dbReference type="ARBA" id="ARBA00009437"/>
    </source>
</evidence>
<reference evidence="6 7" key="1">
    <citation type="submission" date="2018-06" db="EMBL/GenBank/DDBJ databases">
        <title>Paenibacillus montanisoli sp. nov., isolated from mountain area soil.</title>
        <authorList>
            <person name="Wu M."/>
        </authorList>
    </citation>
    <scope>NUCLEOTIDE SEQUENCE [LARGE SCALE GENOMIC DNA]</scope>
    <source>
        <strain evidence="6 7">RA17</strain>
    </source>
</reference>
<dbReference type="GO" id="GO:0003677">
    <property type="term" value="F:DNA binding"/>
    <property type="evidence" value="ECO:0007669"/>
    <property type="project" value="UniProtKB-KW"/>
</dbReference>
<dbReference type="Gene3D" id="1.10.10.10">
    <property type="entry name" value="Winged helix-like DNA-binding domain superfamily/Winged helix DNA-binding domain"/>
    <property type="match status" value="1"/>
</dbReference>
<dbReference type="InterPro" id="IPR036390">
    <property type="entry name" value="WH_DNA-bd_sf"/>
</dbReference>
<dbReference type="GO" id="GO:0005829">
    <property type="term" value="C:cytosol"/>
    <property type="evidence" value="ECO:0007669"/>
    <property type="project" value="TreeGrafter"/>
</dbReference>
<dbReference type="OrthoDB" id="9803735at2"/>
<evidence type="ECO:0000256" key="3">
    <source>
        <dbReference type="ARBA" id="ARBA00023125"/>
    </source>
</evidence>
<dbReference type="AlphaFoldDB" id="A0A328UDP9"/>
<sequence>MDIRQLRYFIAIVEERKISAAAKRLHISQPPLSQLLKAMEEELGSTLVERSGKFLEVTEAGKALYKYALQMDQLMEEAKLEVKEVGNGVNGRLNLGINTFSDVELPDLLNRFRKQYPKVTYKIQQNESAHLCELVRDRVIELAIIRLPLELSHFSVMHLYTEPFYFITSQNQRQFDHEVSLADIQNHPLLLPSTPGLGVHYLILESFSRLHLRPNIIGECSDIMLLMDLISSDFGASIVPETLLKRYKGYSIHVHKISSVTEISSPVGFIWLENHCLSKAAQNFVDLFKKEVMYAQRHVLHDIY</sequence>
<evidence type="ECO:0000259" key="5">
    <source>
        <dbReference type="PROSITE" id="PS50931"/>
    </source>
</evidence>
<dbReference type="InterPro" id="IPR000847">
    <property type="entry name" value="LysR_HTH_N"/>
</dbReference>
<protein>
    <submittedName>
        <fullName evidence="6">LysR family transcriptional regulator</fullName>
    </submittedName>
</protein>
<evidence type="ECO:0000256" key="4">
    <source>
        <dbReference type="ARBA" id="ARBA00023163"/>
    </source>
</evidence>
<evidence type="ECO:0000313" key="7">
    <source>
        <dbReference type="Proteomes" id="UP000249260"/>
    </source>
</evidence>
<dbReference type="PROSITE" id="PS50931">
    <property type="entry name" value="HTH_LYSR"/>
    <property type="match status" value="1"/>
</dbReference>
<evidence type="ECO:0000256" key="2">
    <source>
        <dbReference type="ARBA" id="ARBA00023015"/>
    </source>
</evidence>
<gene>
    <name evidence="6" type="ORF">DL346_08595</name>
</gene>
<proteinExistence type="inferred from homology"/>
<dbReference type="FunFam" id="1.10.10.10:FF:000001">
    <property type="entry name" value="LysR family transcriptional regulator"/>
    <property type="match status" value="1"/>
</dbReference>
<dbReference type="Proteomes" id="UP000249260">
    <property type="component" value="Unassembled WGS sequence"/>
</dbReference>